<keyword evidence="2" id="KW-0479">Metal-binding</keyword>
<dbReference type="Pfam" id="PF02678">
    <property type="entry name" value="Pirin"/>
    <property type="match status" value="1"/>
</dbReference>
<dbReference type="AlphaFoldDB" id="A0A542W269"/>
<reference evidence="6 7" key="1">
    <citation type="submission" date="2019-06" db="EMBL/GenBank/DDBJ databases">
        <title>Genome sequencing of Zymomonas mobilis strains for genetic engineering and biofuel applications.</title>
        <authorList>
            <person name="Teravest M."/>
        </authorList>
    </citation>
    <scope>NUCLEOTIDE SEQUENCE [LARGE SCALE GENOMIC DNA]</scope>
    <source>
        <strain evidence="6 7">AN0101</strain>
    </source>
</reference>
<dbReference type="PIRSF" id="PIRSF006232">
    <property type="entry name" value="Pirin"/>
    <property type="match status" value="1"/>
</dbReference>
<feature type="binding site" evidence="2">
    <location>
        <position position="57"/>
    </location>
    <ligand>
        <name>Fe cation</name>
        <dbReference type="ChEBI" id="CHEBI:24875"/>
    </ligand>
</feature>
<sequence>MILLRPYKDLGFADHGWLEARHYFSFAGYYDPERMNWDAVRVWNDDRIAPNNGFGMHPHRNMEIVTYIREGALTHEDSLGNKGRIVAGDVQVMSAGTGITHSEYNSESSDTRLFQIWIMPNQSGHKPAWGSRSFPKKDHAGQFVVLASRYGEDDEALPIHVDAAVLGAWFNKGDTVDYPLNSQRYGYLVVAKGSIEIENIILREGDGGAISKTDILSIKAIEDSEVVLVVTGKKNS</sequence>
<dbReference type="PANTHER" id="PTHR43212:SF3">
    <property type="entry name" value="QUERCETIN 2,3-DIOXYGENASE"/>
    <property type="match status" value="1"/>
</dbReference>
<proteinExistence type="inferred from homology"/>
<dbReference type="SUPFAM" id="SSF51182">
    <property type="entry name" value="RmlC-like cupins"/>
    <property type="match status" value="1"/>
</dbReference>
<keyword evidence="2" id="KW-0408">Iron</keyword>
<evidence type="ECO:0000256" key="3">
    <source>
        <dbReference type="RuleBase" id="RU003457"/>
    </source>
</evidence>
<evidence type="ECO:0000259" key="5">
    <source>
        <dbReference type="Pfam" id="PF17954"/>
    </source>
</evidence>
<dbReference type="PANTHER" id="PTHR43212">
    <property type="entry name" value="QUERCETIN 2,3-DIOXYGENASE"/>
    <property type="match status" value="1"/>
</dbReference>
<dbReference type="InterPro" id="IPR014710">
    <property type="entry name" value="RmlC-like_jellyroll"/>
</dbReference>
<feature type="binding site" evidence="2">
    <location>
        <position position="101"/>
    </location>
    <ligand>
        <name>Fe cation</name>
        <dbReference type="ChEBI" id="CHEBI:24875"/>
    </ligand>
</feature>
<comment type="cofactor">
    <cofactor evidence="2">
        <name>Fe cation</name>
        <dbReference type="ChEBI" id="CHEBI:24875"/>
    </cofactor>
    <text evidence="2">Binds 1 Fe cation per subunit.</text>
</comment>
<evidence type="ECO:0000313" key="7">
    <source>
        <dbReference type="Proteomes" id="UP000316887"/>
    </source>
</evidence>
<dbReference type="Proteomes" id="UP000316887">
    <property type="component" value="Unassembled WGS sequence"/>
</dbReference>
<feature type="binding site" evidence="2">
    <location>
        <position position="59"/>
    </location>
    <ligand>
        <name>Fe cation</name>
        <dbReference type="ChEBI" id="CHEBI:24875"/>
    </ligand>
</feature>
<feature type="binding site" evidence="2">
    <location>
        <position position="103"/>
    </location>
    <ligand>
        <name>Fe cation</name>
        <dbReference type="ChEBI" id="CHEBI:24875"/>
    </ligand>
</feature>
<dbReference type="EMBL" id="VFOF01000001">
    <property type="protein sequence ID" value="TQL17684.1"/>
    <property type="molecule type" value="Genomic_DNA"/>
</dbReference>
<dbReference type="GO" id="GO:0046872">
    <property type="term" value="F:metal ion binding"/>
    <property type="evidence" value="ECO:0007669"/>
    <property type="project" value="UniProtKB-KW"/>
</dbReference>
<comment type="similarity">
    <text evidence="1 3">Belongs to the pirin family.</text>
</comment>
<dbReference type="InterPro" id="IPR011051">
    <property type="entry name" value="RmlC_Cupin_sf"/>
</dbReference>
<feature type="domain" description="Quercetin 2,3-dioxygenase C-terminal cupin" evidence="5">
    <location>
        <begin position="146"/>
        <end position="228"/>
    </location>
</feature>
<feature type="domain" description="Pirin N-terminal" evidence="4">
    <location>
        <begin position="12"/>
        <end position="118"/>
    </location>
</feature>
<dbReference type="InterPro" id="IPR041602">
    <property type="entry name" value="Quercetinase_C"/>
</dbReference>
<evidence type="ECO:0000259" key="4">
    <source>
        <dbReference type="Pfam" id="PF02678"/>
    </source>
</evidence>
<dbReference type="InterPro" id="IPR012093">
    <property type="entry name" value="Pirin"/>
</dbReference>
<accession>A0A542W269</accession>
<dbReference type="Gene3D" id="2.60.120.10">
    <property type="entry name" value="Jelly Rolls"/>
    <property type="match status" value="2"/>
</dbReference>
<dbReference type="Pfam" id="PF17954">
    <property type="entry name" value="Pirin_C_2"/>
    <property type="match status" value="1"/>
</dbReference>
<comment type="caution">
    <text evidence="6">The sequence shown here is derived from an EMBL/GenBank/DDBJ whole genome shotgun (WGS) entry which is preliminary data.</text>
</comment>
<evidence type="ECO:0000313" key="6">
    <source>
        <dbReference type="EMBL" id="TQL17684.1"/>
    </source>
</evidence>
<name>A0A542W269_ZYMMB</name>
<organism evidence="6 7">
    <name type="scientific">Zymomonas mobilis</name>
    <dbReference type="NCBI Taxonomy" id="542"/>
    <lineage>
        <taxon>Bacteria</taxon>
        <taxon>Pseudomonadati</taxon>
        <taxon>Pseudomonadota</taxon>
        <taxon>Alphaproteobacteria</taxon>
        <taxon>Sphingomonadales</taxon>
        <taxon>Zymomonadaceae</taxon>
        <taxon>Zymomonas</taxon>
    </lineage>
</organism>
<evidence type="ECO:0008006" key="8">
    <source>
        <dbReference type="Google" id="ProtNLM"/>
    </source>
</evidence>
<dbReference type="OrthoDB" id="9780903at2"/>
<dbReference type="InterPro" id="IPR003829">
    <property type="entry name" value="Pirin_N_dom"/>
</dbReference>
<dbReference type="RefSeq" id="WP_141920009.1">
    <property type="nucleotide sequence ID" value="NZ_VFOF01000001.1"/>
</dbReference>
<gene>
    <name evidence="6" type="ORF">FBY58_1282</name>
</gene>
<protein>
    <recommendedName>
        <fullName evidence="8">Pirin domain protein</fullName>
    </recommendedName>
</protein>
<evidence type="ECO:0000256" key="2">
    <source>
        <dbReference type="PIRSR" id="PIRSR006232-1"/>
    </source>
</evidence>
<dbReference type="CDD" id="cd02910">
    <property type="entry name" value="cupin_Yhhw_N"/>
    <property type="match status" value="1"/>
</dbReference>
<evidence type="ECO:0000256" key="1">
    <source>
        <dbReference type="ARBA" id="ARBA00008416"/>
    </source>
</evidence>